<dbReference type="InterPro" id="IPR026960">
    <property type="entry name" value="RVT-Znf"/>
</dbReference>
<feature type="region of interest" description="Disordered" evidence="1">
    <location>
        <begin position="158"/>
        <end position="191"/>
    </location>
</feature>
<dbReference type="Pfam" id="PF13966">
    <property type="entry name" value="zf-RVT"/>
    <property type="match status" value="1"/>
</dbReference>
<comment type="caution">
    <text evidence="3">The sequence shown here is derived from an EMBL/GenBank/DDBJ whole genome shotgun (WGS) entry which is preliminary data.</text>
</comment>
<evidence type="ECO:0000313" key="4">
    <source>
        <dbReference type="Proteomes" id="UP000823674"/>
    </source>
</evidence>
<feature type="region of interest" description="Disordered" evidence="1">
    <location>
        <begin position="52"/>
        <end position="76"/>
    </location>
</feature>
<accession>A0ABQ7MET9</accession>
<feature type="compositionally biased region" description="Low complexity" evidence="1">
    <location>
        <begin position="162"/>
        <end position="174"/>
    </location>
</feature>
<dbReference type="PANTHER" id="PTHR33116:SF84">
    <property type="entry name" value="RNA-DIRECTED DNA POLYMERASE"/>
    <property type="match status" value="1"/>
</dbReference>
<evidence type="ECO:0000259" key="2">
    <source>
        <dbReference type="Pfam" id="PF13966"/>
    </source>
</evidence>
<dbReference type="PANTHER" id="PTHR33116">
    <property type="entry name" value="REVERSE TRANSCRIPTASE ZINC-BINDING DOMAIN-CONTAINING PROTEIN-RELATED-RELATED"/>
    <property type="match status" value="1"/>
</dbReference>
<keyword evidence="4" id="KW-1185">Reference proteome</keyword>
<organism evidence="3 4">
    <name type="scientific">Brassica rapa subsp. trilocularis</name>
    <dbReference type="NCBI Taxonomy" id="1813537"/>
    <lineage>
        <taxon>Eukaryota</taxon>
        <taxon>Viridiplantae</taxon>
        <taxon>Streptophyta</taxon>
        <taxon>Embryophyta</taxon>
        <taxon>Tracheophyta</taxon>
        <taxon>Spermatophyta</taxon>
        <taxon>Magnoliopsida</taxon>
        <taxon>eudicotyledons</taxon>
        <taxon>Gunneridae</taxon>
        <taxon>Pentapetalae</taxon>
        <taxon>rosids</taxon>
        <taxon>malvids</taxon>
        <taxon>Brassicales</taxon>
        <taxon>Brassicaceae</taxon>
        <taxon>Brassiceae</taxon>
        <taxon>Brassica</taxon>
    </lineage>
</organism>
<reference evidence="3 4" key="1">
    <citation type="submission" date="2021-03" db="EMBL/GenBank/DDBJ databases">
        <authorList>
            <person name="King G.J."/>
            <person name="Bancroft I."/>
            <person name="Baten A."/>
            <person name="Bloomfield J."/>
            <person name="Borpatragohain P."/>
            <person name="He Z."/>
            <person name="Irish N."/>
            <person name="Irwin J."/>
            <person name="Liu K."/>
            <person name="Mauleon R.P."/>
            <person name="Moore J."/>
            <person name="Morris R."/>
            <person name="Ostergaard L."/>
            <person name="Wang B."/>
            <person name="Wells R."/>
        </authorList>
    </citation>
    <scope>NUCLEOTIDE SEQUENCE [LARGE SCALE GENOMIC DNA]</scope>
    <source>
        <strain evidence="3">R-o-18</strain>
        <tissue evidence="3">Leaf</tissue>
    </source>
</reference>
<evidence type="ECO:0000313" key="3">
    <source>
        <dbReference type="EMBL" id="KAG5396430.1"/>
    </source>
</evidence>
<feature type="compositionally biased region" description="Polar residues" evidence="1">
    <location>
        <begin position="181"/>
        <end position="190"/>
    </location>
</feature>
<sequence length="475" mass="53450">MGLIEIFWRPSGPSQHLIHLVPAGSPTFRGSNRASHSPSKIAGSLLQEEGNSLRRSLSLPDSKAVSSSRPSGGSLEWIPVVHRTPSARAKNSSVSTSSVKSLTSAQFSSEEELISAAQSILRKRIAAAEAELPPFATAKDRRRIRYQQRQAIVKLCNNLDASSSHSPKKSSPVSDIPNVVQRESSPNGKQASFWHDIWTPDGPILSRTGPTGPMVSGVPLDASVSSIITNGAWNISARSRHPILRYIRSVLPAQVPDVDSIDEDYFLWRNSPADQPTDFSVSKLYSTLNPDPPIAQWHRVVWFKKRIPRHAFITWLVMRERMVTRDRLISWGMNVSSTCLLCATCDETAPHIFFECDYSLSVWNGLISRSRLTPPSELQAIVDWLSSPQLTGKLKIMMHLIFQATIYHLWKERNNRFHSNSARPPVQIIKDISLQLRSKLFSLDRETTNLRRHVTLQTQQQQQTFLSIWFDRVQV</sequence>
<gene>
    <name evidence="3" type="primary">A05g501610.1_BraROA</name>
    <name evidence="3" type="ORF">IGI04_018244</name>
</gene>
<protein>
    <recommendedName>
        <fullName evidence="2">Reverse transcriptase zinc-binding domain-containing protein</fullName>
    </recommendedName>
</protein>
<dbReference type="Proteomes" id="UP000823674">
    <property type="component" value="Chromosome A05"/>
</dbReference>
<feature type="domain" description="Reverse transcriptase zinc-binding" evidence="2">
    <location>
        <begin position="279"/>
        <end position="363"/>
    </location>
</feature>
<dbReference type="EMBL" id="JADBGQ010000005">
    <property type="protein sequence ID" value="KAG5396430.1"/>
    <property type="molecule type" value="Genomic_DNA"/>
</dbReference>
<name>A0ABQ7MET9_BRACM</name>
<proteinExistence type="predicted"/>
<evidence type="ECO:0000256" key="1">
    <source>
        <dbReference type="SAM" id="MobiDB-lite"/>
    </source>
</evidence>